<dbReference type="EMBL" id="MGHS01000026">
    <property type="protein sequence ID" value="OGM76500.1"/>
    <property type="molecule type" value="Genomic_DNA"/>
</dbReference>
<dbReference type="Proteomes" id="UP000177855">
    <property type="component" value="Unassembled WGS sequence"/>
</dbReference>
<evidence type="ECO:0000313" key="1">
    <source>
        <dbReference type="EMBL" id="OGM76500.1"/>
    </source>
</evidence>
<dbReference type="AlphaFoldDB" id="A0A1F8CJL5"/>
<dbReference type="SUPFAM" id="SSF158446">
    <property type="entry name" value="IVS-encoded protein-like"/>
    <property type="match status" value="1"/>
</dbReference>
<evidence type="ECO:0008006" key="3">
    <source>
        <dbReference type="Google" id="ProtNLM"/>
    </source>
</evidence>
<accession>A0A1F8CJL5</accession>
<dbReference type="CDD" id="cd16377">
    <property type="entry name" value="23S_rRNA_IVP_like"/>
    <property type="match status" value="1"/>
</dbReference>
<dbReference type="PANTHER" id="PTHR38471:SF2">
    <property type="entry name" value="FOUR HELIX BUNDLE PROTEIN"/>
    <property type="match status" value="1"/>
</dbReference>
<dbReference type="Pfam" id="PF05635">
    <property type="entry name" value="23S_rRNA_IVP"/>
    <property type="match status" value="1"/>
</dbReference>
<dbReference type="STRING" id="1802532.A2210_00785"/>
<protein>
    <recommendedName>
        <fullName evidence="3">Four helix bundle protein</fullName>
    </recommendedName>
</protein>
<dbReference type="Gene3D" id="1.20.1440.60">
    <property type="entry name" value="23S rRNA-intervening sequence"/>
    <property type="match status" value="1"/>
</dbReference>
<gene>
    <name evidence="1" type="ORF">A2210_00785</name>
</gene>
<sequence length="130" mass="15126">MKLTKKMAGNFRDLNIWKKGHELLMEIYNLTDKYPKEEKFGLIDQTRRSANGVIAGIAEAFGRYYFADKARTLYVARGECSETQSHLSVAFGLKYIDNKKFEELDTEYQGLSKGINSYIQFLMRHKQKLN</sequence>
<name>A0A1F8CJL5_9BACT</name>
<organism evidence="1 2">
    <name type="scientific">Candidatus Woesebacteria bacterium RIFOXYA1_FULL_40_18</name>
    <dbReference type="NCBI Taxonomy" id="1802532"/>
    <lineage>
        <taxon>Bacteria</taxon>
        <taxon>Candidatus Woeseibacteriota</taxon>
    </lineage>
</organism>
<dbReference type="PANTHER" id="PTHR38471">
    <property type="entry name" value="FOUR HELIX BUNDLE PROTEIN"/>
    <property type="match status" value="1"/>
</dbReference>
<evidence type="ECO:0000313" key="2">
    <source>
        <dbReference type="Proteomes" id="UP000177855"/>
    </source>
</evidence>
<dbReference type="NCBIfam" id="TIGR02436">
    <property type="entry name" value="four helix bundle protein"/>
    <property type="match status" value="1"/>
</dbReference>
<dbReference type="InterPro" id="IPR012657">
    <property type="entry name" value="23S_rRNA-intervening_sequence"/>
</dbReference>
<reference evidence="1 2" key="1">
    <citation type="journal article" date="2016" name="Nat. Commun.">
        <title>Thousands of microbial genomes shed light on interconnected biogeochemical processes in an aquifer system.</title>
        <authorList>
            <person name="Anantharaman K."/>
            <person name="Brown C.T."/>
            <person name="Hug L.A."/>
            <person name="Sharon I."/>
            <person name="Castelle C.J."/>
            <person name="Probst A.J."/>
            <person name="Thomas B.C."/>
            <person name="Singh A."/>
            <person name="Wilkins M.J."/>
            <person name="Karaoz U."/>
            <person name="Brodie E.L."/>
            <person name="Williams K.H."/>
            <person name="Hubbard S.S."/>
            <person name="Banfield J.F."/>
        </authorList>
    </citation>
    <scope>NUCLEOTIDE SEQUENCE [LARGE SCALE GENOMIC DNA]</scope>
</reference>
<proteinExistence type="predicted"/>
<comment type="caution">
    <text evidence="1">The sequence shown here is derived from an EMBL/GenBank/DDBJ whole genome shotgun (WGS) entry which is preliminary data.</text>
</comment>
<dbReference type="InterPro" id="IPR036583">
    <property type="entry name" value="23S_rRNA_IVS_sf"/>
</dbReference>